<proteinExistence type="predicted"/>
<protein>
    <recommendedName>
        <fullName evidence="2">DUF4189 domain-containing protein</fullName>
    </recommendedName>
</protein>
<comment type="caution">
    <text evidence="3">The sequence shown here is derived from an EMBL/GenBank/DDBJ whole genome shotgun (WGS) entry which is preliminary data.</text>
</comment>
<sequence>MLKNKFPHIFFLTLFFSTQTNAEGNCPQGQYPIGGQGVAACAPIPQSGSGVSQESRPLGRWKKTWGAIALDTVGETPYYGVPKGALSEAEAKQQSLERCMKLGANNCRVTLTYQNQCAAIAEPQINGKPSPDGLVQFIGRSKKEQAADDALAQCKTRNPGMQCKVIYEDCSEPIFEKF</sequence>
<accession>A0A2S7BFM9</accession>
<feature type="domain" description="DUF4189" evidence="2">
    <location>
        <begin position="65"/>
        <end position="170"/>
    </location>
</feature>
<dbReference type="Proteomes" id="UP000238908">
    <property type="component" value="Unassembled WGS sequence"/>
</dbReference>
<keyword evidence="1" id="KW-0732">Signal</keyword>
<dbReference type="Pfam" id="PF13827">
    <property type="entry name" value="DUF4189"/>
    <property type="match status" value="1"/>
</dbReference>
<dbReference type="EMBL" id="MDEE01000094">
    <property type="protein sequence ID" value="PPU44050.1"/>
    <property type="molecule type" value="Genomic_DNA"/>
</dbReference>
<dbReference type="InterPro" id="IPR025240">
    <property type="entry name" value="DUF4189"/>
</dbReference>
<evidence type="ECO:0000313" key="3">
    <source>
        <dbReference type="EMBL" id="PPU44050.1"/>
    </source>
</evidence>
<name>A0A2S7BFM9_9XANT</name>
<feature type="signal peptide" evidence="1">
    <location>
        <begin position="1"/>
        <end position="22"/>
    </location>
</feature>
<organism evidence="3 4">
    <name type="scientific">Xanthomonas dyei</name>
    <dbReference type="NCBI Taxonomy" id="743699"/>
    <lineage>
        <taxon>Bacteria</taxon>
        <taxon>Pseudomonadati</taxon>
        <taxon>Pseudomonadota</taxon>
        <taxon>Gammaproteobacteria</taxon>
        <taxon>Lysobacterales</taxon>
        <taxon>Lysobacteraceae</taxon>
        <taxon>Xanthomonas</taxon>
    </lineage>
</organism>
<dbReference type="RefSeq" id="WP_104617693.1">
    <property type="nucleotide sequence ID" value="NZ_JBHLXZ010000108.1"/>
</dbReference>
<evidence type="ECO:0000259" key="2">
    <source>
        <dbReference type="Pfam" id="PF13827"/>
    </source>
</evidence>
<gene>
    <name evidence="3" type="ORF">XdyCFBP7245_23095</name>
</gene>
<dbReference type="AlphaFoldDB" id="A0A2S7BFM9"/>
<evidence type="ECO:0000256" key="1">
    <source>
        <dbReference type="SAM" id="SignalP"/>
    </source>
</evidence>
<evidence type="ECO:0000313" key="4">
    <source>
        <dbReference type="Proteomes" id="UP000238908"/>
    </source>
</evidence>
<reference evidence="3 4" key="1">
    <citation type="submission" date="2016-08" db="EMBL/GenBank/DDBJ databases">
        <authorList>
            <person name="Seilhamer J.J."/>
        </authorList>
    </citation>
    <scope>NUCLEOTIDE SEQUENCE [LARGE SCALE GENOMIC DNA]</scope>
    <source>
        <strain evidence="3 4">CFBP7245</strain>
    </source>
</reference>
<feature type="chain" id="PRO_5015659294" description="DUF4189 domain-containing protein" evidence="1">
    <location>
        <begin position="23"/>
        <end position="178"/>
    </location>
</feature>